<feature type="domain" description="Acyl-CoA dehydrogenase/oxidase C-terminal" evidence="6">
    <location>
        <begin position="296"/>
        <end position="451"/>
    </location>
</feature>
<dbReference type="PROSITE" id="PS00073">
    <property type="entry name" value="ACYL_COA_DH_2"/>
    <property type="match status" value="1"/>
</dbReference>
<name>A0ABQ6FQ86_9CHLR</name>
<comment type="similarity">
    <text evidence="2 5">Belongs to the acyl-CoA dehydrogenase family.</text>
</comment>
<proteinExistence type="inferred from homology"/>
<keyword evidence="5" id="KW-0560">Oxidoreductase</keyword>
<reference evidence="9 10" key="1">
    <citation type="submission" date="2023-02" db="EMBL/GenBank/DDBJ databases">
        <title>Dictyobacter halimunensis sp. nov., a new member of the class Ktedonobacteria from forest soil in a geothermal area.</title>
        <authorList>
            <person name="Rachmania M.K."/>
            <person name="Ningsih F."/>
            <person name="Sakai Y."/>
            <person name="Yabe S."/>
            <person name="Yokota A."/>
            <person name="Sjamsuridzal W."/>
        </authorList>
    </citation>
    <scope>NUCLEOTIDE SEQUENCE [LARGE SCALE GENOMIC DNA]</scope>
    <source>
        <strain evidence="9 10">S3.2.2.5</strain>
    </source>
</reference>
<feature type="domain" description="Adaptive response protein AidB N-terminal" evidence="8">
    <location>
        <begin position="18"/>
        <end position="174"/>
    </location>
</feature>
<evidence type="ECO:0000256" key="3">
    <source>
        <dbReference type="ARBA" id="ARBA00022630"/>
    </source>
</evidence>
<keyword evidence="4 5" id="KW-0274">FAD</keyword>
<dbReference type="PROSITE" id="PS00072">
    <property type="entry name" value="ACYL_COA_DH_1"/>
    <property type="match status" value="1"/>
</dbReference>
<evidence type="ECO:0000256" key="5">
    <source>
        <dbReference type="RuleBase" id="RU362125"/>
    </source>
</evidence>
<dbReference type="SUPFAM" id="SSF56645">
    <property type="entry name" value="Acyl-CoA dehydrogenase NM domain-like"/>
    <property type="match status" value="1"/>
</dbReference>
<dbReference type="InterPro" id="IPR006091">
    <property type="entry name" value="Acyl-CoA_Oxase/DH_mid-dom"/>
</dbReference>
<dbReference type="EMBL" id="BSRI01000002">
    <property type="protein sequence ID" value="GLV56434.1"/>
    <property type="molecule type" value="Genomic_DNA"/>
</dbReference>
<dbReference type="Pfam" id="PF02770">
    <property type="entry name" value="Acyl-CoA_dh_M"/>
    <property type="match status" value="1"/>
</dbReference>
<dbReference type="InterPro" id="IPR009100">
    <property type="entry name" value="AcylCoA_DH/oxidase_NM_dom_sf"/>
</dbReference>
<dbReference type="InterPro" id="IPR052904">
    <property type="entry name" value="Acyl-CoA_dehydrogenase-like"/>
</dbReference>
<keyword evidence="3 5" id="KW-0285">Flavoprotein</keyword>
<dbReference type="Pfam" id="PF18158">
    <property type="entry name" value="AidB_N"/>
    <property type="match status" value="1"/>
</dbReference>
<evidence type="ECO:0000256" key="1">
    <source>
        <dbReference type="ARBA" id="ARBA00001974"/>
    </source>
</evidence>
<dbReference type="InterPro" id="IPR006089">
    <property type="entry name" value="Acyl-CoA_DH_CS"/>
</dbReference>
<dbReference type="Gene3D" id="2.40.110.20">
    <property type="match status" value="1"/>
</dbReference>
<dbReference type="RefSeq" id="WP_338251727.1">
    <property type="nucleotide sequence ID" value="NZ_BSRI01000002.1"/>
</dbReference>
<evidence type="ECO:0000256" key="2">
    <source>
        <dbReference type="ARBA" id="ARBA00009347"/>
    </source>
</evidence>
<evidence type="ECO:0000313" key="10">
    <source>
        <dbReference type="Proteomes" id="UP001344906"/>
    </source>
</evidence>
<gene>
    <name evidence="9" type="ORF">KDH_32750</name>
</gene>
<dbReference type="InterPro" id="IPR036250">
    <property type="entry name" value="AcylCo_DH-like_C"/>
</dbReference>
<dbReference type="Proteomes" id="UP001344906">
    <property type="component" value="Unassembled WGS sequence"/>
</dbReference>
<dbReference type="Gene3D" id="6.10.250.600">
    <property type="match status" value="1"/>
</dbReference>
<evidence type="ECO:0000259" key="7">
    <source>
        <dbReference type="Pfam" id="PF02770"/>
    </source>
</evidence>
<sequence length="559" mass="61752">MKSVEPVVGLHATHTVLNQPPSLVNYNAFTQDRTLMKCVRREGADWAEARLTGLGALVGSEEVIDWGQAANTSGPVLRTHDRYGQRIDEVTFHPAWHSLLQMSAKHGAHSLSWRQEQPQGNHVARAATFYLCTQAEAGHGCPISMTHAAYPVLRAYPEVTAPWLPLLTTNIYDPGLRPPQEKQGLLCGMGMTEKQGGSDVRANTTQARPVMGEHGEPAYVLTGHKWFCSAPMSDLFLVLAQAPGGLTCFLLPRILPDGTRNNFFLQRLKDKLGNRSNASSEVEFVDAWALRLGEEGRGVRTIIEMVNCTRLDCVLGTSALMRQGVTQAIHHATYREAFGRRLLEQPLMRNVLADMAIESDAATILAFRLARACDRSQSDAHESFIQRMGTAIAKYWVTKRGPQLAAEALECLGGNGYVEESGMPRLYREMPVNSVWEGSGNVICLDVLRSMGKDPQSLDAFLAEIARGRGADQRLDRASARFQQDLVHMMPEEREWQARRLVERMALLWQASLLVQHAPSEVADAFCASRLAEESGHAFGTLPAGVDVEPILNRAWLAL</sequence>
<dbReference type="PANTHER" id="PTHR42707">
    <property type="entry name" value="ACYL-COA DEHYDROGENASE"/>
    <property type="match status" value="1"/>
</dbReference>
<keyword evidence="10" id="KW-1185">Reference proteome</keyword>
<dbReference type="InterPro" id="IPR009075">
    <property type="entry name" value="AcylCo_DH/oxidase_C"/>
</dbReference>
<dbReference type="PANTHER" id="PTHR42707:SF3">
    <property type="entry name" value="ACYL-COA DEHYDROGENASE AIDB-RELATED"/>
    <property type="match status" value="1"/>
</dbReference>
<evidence type="ECO:0000256" key="4">
    <source>
        <dbReference type="ARBA" id="ARBA00022827"/>
    </source>
</evidence>
<evidence type="ECO:0000313" key="9">
    <source>
        <dbReference type="EMBL" id="GLV56434.1"/>
    </source>
</evidence>
<dbReference type="Gene3D" id="1.20.140.10">
    <property type="entry name" value="Butyryl-CoA Dehydrogenase, subunit A, domain 3"/>
    <property type="match status" value="1"/>
</dbReference>
<comment type="cofactor">
    <cofactor evidence="1 5">
        <name>FAD</name>
        <dbReference type="ChEBI" id="CHEBI:57692"/>
    </cofactor>
</comment>
<dbReference type="InterPro" id="IPR041504">
    <property type="entry name" value="AidB_N"/>
</dbReference>
<feature type="domain" description="Acyl-CoA oxidase/dehydrogenase middle" evidence="7">
    <location>
        <begin position="189"/>
        <end position="286"/>
    </location>
</feature>
<dbReference type="Pfam" id="PF00441">
    <property type="entry name" value="Acyl-CoA_dh_1"/>
    <property type="match status" value="1"/>
</dbReference>
<dbReference type="NCBIfam" id="NF008594">
    <property type="entry name" value="PRK11561.1"/>
    <property type="match status" value="1"/>
</dbReference>
<evidence type="ECO:0000259" key="6">
    <source>
        <dbReference type="Pfam" id="PF00441"/>
    </source>
</evidence>
<dbReference type="SUPFAM" id="SSF47203">
    <property type="entry name" value="Acyl-CoA dehydrogenase C-terminal domain-like"/>
    <property type="match status" value="1"/>
</dbReference>
<evidence type="ECO:0000259" key="8">
    <source>
        <dbReference type="Pfam" id="PF18158"/>
    </source>
</evidence>
<organism evidence="9 10">
    <name type="scientific">Dictyobacter halimunensis</name>
    <dbReference type="NCBI Taxonomy" id="3026934"/>
    <lineage>
        <taxon>Bacteria</taxon>
        <taxon>Bacillati</taxon>
        <taxon>Chloroflexota</taxon>
        <taxon>Ktedonobacteria</taxon>
        <taxon>Ktedonobacterales</taxon>
        <taxon>Dictyobacteraceae</taxon>
        <taxon>Dictyobacter</taxon>
    </lineage>
</organism>
<accession>A0ABQ6FQ86</accession>
<protein>
    <submittedName>
        <fullName evidence="9">Acyl-CoA dehydrogenase</fullName>
    </submittedName>
</protein>
<comment type="caution">
    <text evidence="9">The sequence shown here is derived from an EMBL/GenBank/DDBJ whole genome shotgun (WGS) entry which is preliminary data.</text>
</comment>